<evidence type="ECO:0000256" key="2">
    <source>
        <dbReference type="ARBA" id="ARBA00022448"/>
    </source>
</evidence>
<keyword evidence="2" id="KW-0813">Transport</keyword>
<dbReference type="AlphaFoldDB" id="A0A845L091"/>
<proteinExistence type="inferred from homology"/>
<dbReference type="EMBL" id="WXEY01000006">
    <property type="protein sequence ID" value="MZP29563.1"/>
    <property type="molecule type" value="Genomic_DNA"/>
</dbReference>
<dbReference type="GO" id="GO:0016887">
    <property type="term" value="F:ATP hydrolysis activity"/>
    <property type="evidence" value="ECO:0007669"/>
    <property type="project" value="InterPro"/>
</dbReference>
<feature type="domain" description="ABC transporter" evidence="4">
    <location>
        <begin position="4"/>
        <end position="36"/>
    </location>
</feature>
<dbReference type="OrthoDB" id="9802264at2"/>
<feature type="transmembrane region" description="Helical" evidence="3">
    <location>
        <begin position="94"/>
        <end position="115"/>
    </location>
</feature>
<keyword evidence="3" id="KW-0812">Transmembrane</keyword>
<organism evidence="5 6">
    <name type="scientific">Heliomicrobium undosum</name>
    <dbReference type="NCBI Taxonomy" id="121734"/>
    <lineage>
        <taxon>Bacteria</taxon>
        <taxon>Bacillati</taxon>
        <taxon>Bacillota</taxon>
        <taxon>Clostridia</taxon>
        <taxon>Eubacteriales</taxon>
        <taxon>Heliobacteriaceae</taxon>
        <taxon>Heliomicrobium</taxon>
    </lineage>
</organism>
<evidence type="ECO:0000313" key="6">
    <source>
        <dbReference type="Proteomes" id="UP000463470"/>
    </source>
</evidence>
<comment type="similarity">
    <text evidence="1">Belongs to the ABC transporter superfamily.</text>
</comment>
<accession>A0A845L091</accession>
<evidence type="ECO:0000256" key="1">
    <source>
        <dbReference type="ARBA" id="ARBA00005417"/>
    </source>
</evidence>
<gene>
    <name evidence="5" type="ORF">GTO91_07570</name>
</gene>
<dbReference type="Proteomes" id="UP000463470">
    <property type="component" value="Unassembled WGS sequence"/>
</dbReference>
<keyword evidence="3" id="KW-0472">Membrane</keyword>
<reference evidence="5 6" key="1">
    <citation type="submission" date="2020-01" db="EMBL/GenBank/DDBJ databases">
        <title>Whole-genome sequence of Heliobacterium undosum DSM 13378.</title>
        <authorList>
            <person name="Kyndt J.A."/>
            <person name="Meyer T.E."/>
        </authorList>
    </citation>
    <scope>NUCLEOTIDE SEQUENCE [LARGE SCALE GENOMIC DNA]</scope>
    <source>
        <strain evidence="5 6">DSM 13378</strain>
    </source>
</reference>
<keyword evidence="6" id="KW-1185">Reference proteome</keyword>
<sequence length="125" mass="14356">MDMRVGAYSKGMKQRLVFARSLLNRPDYLFLDEPTSGLDPATARIEPADPCLFCGRITAVVAYFAAAGWQWLFYPFPHYWIYRLLKALLVDGQTQFAGLFMVTLVMNALPLLLLLPMLKQRLRLR</sequence>
<dbReference type="PANTHER" id="PTHR43335">
    <property type="entry name" value="ABC TRANSPORTER, ATP-BINDING PROTEIN"/>
    <property type="match status" value="1"/>
</dbReference>
<comment type="caution">
    <text evidence="5">The sequence shown here is derived from an EMBL/GenBank/DDBJ whole genome shotgun (WGS) entry which is preliminary data.</text>
</comment>
<dbReference type="InterPro" id="IPR027417">
    <property type="entry name" value="P-loop_NTPase"/>
</dbReference>
<dbReference type="PANTHER" id="PTHR43335:SF4">
    <property type="entry name" value="ABC TRANSPORTER, ATP-BINDING PROTEIN"/>
    <property type="match status" value="1"/>
</dbReference>
<evidence type="ECO:0000259" key="4">
    <source>
        <dbReference type="Pfam" id="PF00005"/>
    </source>
</evidence>
<keyword evidence="3" id="KW-1133">Transmembrane helix</keyword>
<keyword evidence="5" id="KW-0547">Nucleotide-binding</keyword>
<evidence type="ECO:0000313" key="5">
    <source>
        <dbReference type="EMBL" id="MZP29563.1"/>
    </source>
</evidence>
<dbReference type="Pfam" id="PF00005">
    <property type="entry name" value="ABC_tran"/>
    <property type="match status" value="1"/>
</dbReference>
<keyword evidence="5" id="KW-0067">ATP-binding</keyword>
<dbReference type="Gene3D" id="3.40.50.300">
    <property type="entry name" value="P-loop containing nucleotide triphosphate hydrolases"/>
    <property type="match status" value="1"/>
</dbReference>
<dbReference type="SUPFAM" id="SSF52540">
    <property type="entry name" value="P-loop containing nucleoside triphosphate hydrolases"/>
    <property type="match status" value="1"/>
</dbReference>
<feature type="transmembrane region" description="Helical" evidence="3">
    <location>
        <begin position="53"/>
        <end position="74"/>
    </location>
</feature>
<name>A0A845L091_9FIRM</name>
<evidence type="ECO:0000256" key="3">
    <source>
        <dbReference type="SAM" id="Phobius"/>
    </source>
</evidence>
<dbReference type="GO" id="GO:0005524">
    <property type="term" value="F:ATP binding"/>
    <property type="evidence" value="ECO:0007669"/>
    <property type="project" value="UniProtKB-KW"/>
</dbReference>
<protein>
    <submittedName>
        <fullName evidence="5">ATP-binding cassette domain-containing protein</fullName>
    </submittedName>
</protein>
<dbReference type="InterPro" id="IPR003439">
    <property type="entry name" value="ABC_transporter-like_ATP-bd"/>
</dbReference>